<evidence type="ECO:0000313" key="1">
    <source>
        <dbReference type="EMBL" id="MFA1773561.1"/>
    </source>
</evidence>
<dbReference type="EMBL" id="JBGOGF010000014">
    <property type="protein sequence ID" value="MFA1773561.1"/>
    <property type="molecule type" value="Genomic_DNA"/>
</dbReference>
<comment type="caution">
    <text evidence="1">The sequence shown here is derived from an EMBL/GenBank/DDBJ whole genome shotgun (WGS) entry which is preliminary data.</text>
</comment>
<keyword evidence="2" id="KW-1185">Reference proteome</keyword>
<organism evidence="1 2">
    <name type="scientific">Rufibacter glacialis</name>
    <dbReference type="NCBI Taxonomy" id="1259555"/>
    <lineage>
        <taxon>Bacteria</taxon>
        <taxon>Pseudomonadati</taxon>
        <taxon>Bacteroidota</taxon>
        <taxon>Cytophagia</taxon>
        <taxon>Cytophagales</taxon>
        <taxon>Hymenobacteraceae</taxon>
        <taxon>Rufibacter</taxon>
    </lineage>
</organism>
<dbReference type="Proteomes" id="UP001570846">
    <property type="component" value="Unassembled WGS sequence"/>
</dbReference>
<dbReference type="RefSeq" id="WP_372428364.1">
    <property type="nucleotide sequence ID" value="NZ_JBGOGF010000014.1"/>
</dbReference>
<gene>
    <name evidence="1" type="ORF">ACD591_19835</name>
</gene>
<accession>A0ABV4RLV5</accession>
<reference evidence="1 2" key="1">
    <citation type="submission" date="2024-08" db="EMBL/GenBank/DDBJ databases">
        <authorList>
            <person name="Wei W."/>
        </authorList>
    </citation>
    <scope>NUCLEOTIDE SEQUENCE [LARGE SCALE GENOMIC DNA]</scope>
    <source>
        <strain evidence="1 2">XU2</strain>
    </source>
</reference>
<sequence length="128" mass="14615">MSYTFTFKKFVQLGLGWTMVKETTRFTSTQTPSYLREDRLHSQAIMPHVGFVWKWSGKWYAYSNYMVGINFRKESRSEKGFLKSTKRETSEAYQLNLVGVTYGKKLKGFAEFGVGIAGVVNGGLSLEL</sequence>
<evidence type="ECO:0000313" key="2">
    <source>
        <dbReference type="Proteomes" id="UP001570846"/>
    </source>
</evidence>
<protein>
    <submittedName>
        <fullName evidence="1">Uncharacterized protein</fullName>
    </submittedName>
</protein>
<name>A0ABV4RLV5_9BACT</name>
<proteinExistence type="predicted"/>